<feature type="compositionally biased region" description="Pro residues" evidence="1">
    <location>
        <begin position="365"/>
        <end position="376"/>
    </location>
</feature>
<feature type="region of interest" description="Disordered" evidence="1">
    <location>
        <begin position="324"/>
        <end position="377"/>
    </location>
</feature>
<gene>
    <name evidence="4" type="ORF">B7C42_01847</name>
</gene>
<keyword evidence="2" id="KW-0812">Transmembrane</keyword>
<feature type="domain" description="DUF8017" evidence="3">
    <location>
        <begin position="373"/>
        <end position="548"/>
    </location>
</feature>
<feature type="compositionally biased region" description="Low complexity" evidence="1">
    <location>
        <begin position="212"/>
        <end position="221"/>
    </location>
</feature>
<organism evidence="4 5">
    <name type="scientific">Nocardia cerradoensis</name>
    <dbReference type="NCBI Taxonomy" id="85688"/>
    <lineage>
        <taxon>Bacteria</taxon>
        <taxon>Bacillati</taxon>
        <taxon>Actinomycetota</taxon>
        <taxon>Actinomycetes</taxon>
        <taxon>Mycobacteriales</taxon>
        <taxon>Nocardiaceae</taxon>
        <taxon>Nocardia</taxon>
    </lineage>
</organism>
<evidence type="ECO:0000313" key="4">
    <source>
        <dbReference type="EMBL" id="OXR46868.1"/>
    </source>
</evidence>
<dbReference type="Pfam" id="PF26056">
    <property type="entry name" value="DUF8017"/>
    <property type="match status" value="1"/>
</dbReference>
<dbReference type="Proteomes" id="UP000215506">
    <property type="component" value="Unassembled WGS sequence"/>
</dbReference>
<feature type="compositionally biased region" description="Low complexity" evidence="1">
    <location>
        <begin position="157"/>
        <end position="169"/>
    </location>
</feature>
<protein>
    <recommendedName>
        <fullName evidence="3">DUF8017 domain-containing protein</fullName>
    </recommendedName>
</protein>
<dbReference type="AlphaFoldDB" id="A0A231HDP3"/>
<evidence type="ECO:0000256" key="2">
    <source>
        <dbReference type="SAM" id="Phobius"/>
    </source>
</evidence>
<name>A0A231HDP3_9NOCA</name>
<keyword evidence="2" id="KW-0472">Membrane</keyword>
<reference evidence="4 5" key="1">
    <citation type="submission" date="2017-07" db="EMBL/GenBank/DDBJ databases">
        <title>First draft Genome Sequence of Nocardia cerradoensis isolated from human infection.</title>
        <authorList>
            <person name="Carrasco G."/>
        </authorList>
    </citation>
    <scope>NUCLEOTIDE SEQUENCE [LARGE SCALE GENOMIC DNA]</scope>
    <source>
        <strain evidence="4 5">CNM20130759</strain>
    </source>
</reference>
<keyword evidence="5" id="KW-1185">Reference proteome</keyword>
<proteinExistence type="predicted"/>
<feature type="transmembrane region" description="Helical" evidence="2">
    <location>
        <begin position="298"/>
        <end position="320"/>
    </location>
</feature>
<evidence type="ECO:0000313" key="5">
    <source>
        <dbReference type="Proteomes" id="UP000215506"/>
    </source>
</evidence>
<feature type="compositionally biased region" description="Low complexity" evidence="1">
    <location>
        <begin position="354"/>
        <end position="364"/>
    </location>
</feature>
<dbReference type="InterPro" id="IPR058330">
    <property type="entry name" value="DUF8017"/>
</dbReference>
<dbReference type="EMBL" id="NGAF01000002">
    <property type="protein sequence ID" value="OXR46868.1"/>
    <property type="molecule type" value="Genomic_DNA"/>
</dbReference>
<keyword evidence="2" id="KW-1133">Transmembrane helix</keyword>
<comment type="caution">
    <text evidence="4">The sequence shown here is derived from an EMBL/GenBank/DDBJ whole genome shotgun (WGS) entry which is preliminary data.</text>
</comment>
<feature type="compositionally biased region" description="Basic and acidic residues" evidence="1">
    <location>
        <begin position="17"/>
        <end position="29"/>
    </location>
</feature>
<feature type="region of interest" description="Disordered" evidence="1">
    <location>
        <begin position="1"/>
        <end position="291"/>
    </location>
</feature>
<evidence type="ECO:0000259" key="3">
    <source>
        <dbReference type="Pfam" id="PF26056"/>
    </source>
</evidence>
<evidence type="ECO:0000256" key="1">
    <source>
        <dbReference type="SAM" id="MobiDB-lite"/>
    </source>
</evidence>
<accession>A0A231HDP3</accession>
<feature type="compositionally biased region" description="Low complexity" evidence="1">
    <location>
        <begin position="58"/>
        <end position="90"/>
    </location>
</feature>
<sequence length="550" mass="55324">MPRHDIRQGYTVNSGFERNDDPTARREPTPDSNETPPTLAIRRVPGANFPVSQGSPWARPGSAPTAPGGAAEPARSGSPAEPAKPAAPDAGRSPGSPFDGNDAAAGQSSPPHPWSPQSSAAGDASRGPNAAPGSGNGQPNSGAPTAFQAPPIGPEGSAPYYPDAPASSPGTPPGFAPSPQGFGGPGGPHHPNPFGGQWNSGAPGAPPGPGGTDAPTTAFGARSGLPQWPGSAMPGANSASQQQFSAPHGNGRPEPDWHLGVGSHPAPQRASWGPPTAQHPHTALPQVPAEQQPRRRKALLLSGIGVLVVVAIGVTVAVVASRHSGSPAAAGSGKPSMVSALSSGNQPPPPPSRPQQTAPQQSAPKPQPGAAPPPMVPGYQVVQILDRGAAYDAPAEWKVDPIGTAAWGSGSNPLEIAGLAQDGKNYCPNYTRTNAFLTMSPQADPAAAAADIGARMAKFGWSNATVAAPAPAQPMVSLDGQLHGAFVETTGSAPPPAPGCATTFAVYTFAFPSENGNFVMTVAADTGVDKSVDKETAKRILSTIRPLPAR</sequence>